<dbReference type="PANTHER" id="PTHR43432">
    <property type="entry name" value="SLR0285 PROTEIN"/>
    <property type="match status" value="1"/>
</dbReference>
<dbReference type="OrthoDB" id="9785699at2"/>
<dbReference type="InterPro" id="IPR040086">
    <property type="entry name" value="MJ0683-like"/>
</dbReference>
<accession>A0A1T5GBK3</accession>
<dbReference type="SFLD" id="SFLDS00029">
    <property type="entry name" value="Radical_SAM"/>
    <property type="match status" value="1"/>
</dbReference>
<gene>
    <name evidence="5" type="ORF">SAMN05660841_03938</name>
</gene>
<dbReference type="SFLD" id="SFLDG01084">
    <property type="entry name" value="Uncharacterised_Radical_SAM_Su"/>
    <property type="match status" value="1"/>
</dbReference>
<dbReference type="InterPro" id="IPR007197">
    <property type="entry name" value="rSAM"/>
</dbReference>
<dbReference type="SMART" id="SM00729">
    <property type="entry name" value="Elp3"/>
    <property type="match status" value="1"/>
</dbReference>
<dbReference type="InterPro" id="IPR058240">
    <property type="entry name" value="rSAM_sf"/>
</dbReference>
<keyword evidence="2" id="KW-0408">Iron</keyword>
<dbReference type="STRING" id="1513896.SAMN05660841_03938"/>
<keyword evidence="5" id="KW-0456">Lyase</keyword>
<dbReference type="EMBL" id="FUZF01000023">
    <property type="protein sequence ID" value="SKC05815.1"/>
    <property type="molecule type" value="Genomic_DNA"/>
</dbReference>
<dbReference type="CDD" id="cd01335">
    <property type="entry name" value="Radical_SAM"/>
    <property type="match status" value="1"/>
</dbReference>
<evidence type="ECO:0000313" key="6">
    <source>
        <dbReference type="Proteomes" id="UP000190150"/>
    </source>
</evidence>
<keyword evidence="1" id="KW-0479">Metal-binding</keyword>
<dbReference type="Gene3D" id="3.80.30.30">
    <property type="match status" value="1"/>
</dbReference>
<keyword evidence="3" id="KW-0411">Iron-sulfur</keyword>
<evidence type="ECO:0000256" key="2">
    <source>
        <dbReference type="ARBA" id="ARBA00023004"/>
    </source>
</evidence>
<dbReference type="Pfam" id="PF04055">
    <property type="entry name" value="Radical_SAM"/>
    <property type="match status" value="1"/>
</dbReference>
<reference evidence="6" key="1">
    <citation type="submission" date="2017-02" db="EMBL/GenBank/DDBJ databases">
        <authorList>
            <person name="Varghese N."/>
            <person name="Submissions S."/>
        </authorList>
    </citation>
    <scope>NUCLEOTIDE SEQUENCE [LARGE SCALE GENOMIC DNA]</scope>
    <source>
        <strain evidence="6">DSM 24091</strain>
    </source>
</reference>
<dbReference type="PANTHER" id="PTHR43432:SF3">
    <property type="entry name" value="SLR0285 PROTEIN"/>
    <property type="match status" value="1"/>
</dbReference>
<feature type="domain" description="Elp3/MiaA/NifB-like radical SAM core" evidence="4">
    <location>
        <begin position="62"/>
        <end position="291"/>
    </location>
</feature>
<dbReference type="GO" id="GO:0051536">
    <property type="term" value="F:iron-sulfur cluster binding"/>
    <property type="evidence" value="ECO:0007669"/>
    <property type="project" value="UniProtKB-KW"/>
</dbReference>
<organism evidence="5 6">
    <name type="scientific">Sphingobacterium nematocida</name>
    <dbReference type="NCBI Taxonomy" id="1513896"/>
    <lineage>
        <taxon>Bacteria</taxon>
        <taxon>Pseudomonadati</taxon>
        <taxon>Bacteroidota</taxon>
        <taxon>Sphingobacteriia</taxon>
        <taxon>Sphingobacteriales</taxon>
        <taxon>Sphingobacteriaceae</taxon>
        <taxon>Sphingobacterium</taxon>
    </lineage>
</organism>
<protein>
    <submittedName>
        <fullName evidence="5">DNA repair photolyase</fullName>
    </submittedName>
</protein>
<dbReference type="AlphaFoldDB" id="A0A1T5GBK3"/>
<dbReference type="GO" id="GO:0016829">
    <property type="term" value="F:lyase activity"/>
    <property type="evidence" value="ECO:0007669"/>
    <property type="project" value="UniProtKB-KW"/>
</dbReference>
<dbReference type="SUPFAM" id="SSF102114">
    <property type="entry name" value="Radical SAM enzymes"/>
    <property type="match status" value="1"/>
</dbReference>
<dbReference type="Proteomes" id="UP000190150">
    <property type="component" value="Unassembled WGS sequence"/>
</dbReference>
<dbReference type="GO" id="GO:0046872">
    <property type="term" value="F:metal ion binding"/>
    <property type="evidence" value="ECO:0007669"/>
    <property type="project" value="UniProtKB-KW"/>
</dbReference>
<proteinExistence type="predicted"/>
<dbReference type="RefSeq" id="WP_079645584.1">
    <property type="nucleotide sequence ID" value="NZ_FUZF01000023.1"/>
</dbReference>
<evidence type="ECO:0000259" key="4">
    <source>
        <dbReference type="SMART" id="SM00729"/>
    </source>
</evidence>
<evidence type="ECO:0000256" key="1">
    <source>
        <dbReference type="ARBA" id="ARBA00022723"/>
    </source>
</evidence>
<sequence length="355" mass="40656">MESKKLIKGRGAQINPHNKYKAQQYDQYFIEGIDTYEEESNRTSFIPSQAKTLVHKVDSPDVGMSYSANPYQGCEHGCIYCYARNSHQYWDMSAGLDFEKKIIIKENAPILFKEFIRKKGWDFQPIHLSGNTDCYQPIERTKKLTRQILTIALDHRQPISIITKNSLILRDLDILQDLAKENLLKVYVSITSLSEETRKKLEPRTVTAIQRLKIVEELSKVGIPTGVNVAPIIPGLTDHEIPSILRHSAQSGALWANYIIVRLNGQIGEIFHDWLLVNYPERCNKIWHAIQSCHQGNVNNSVFGQRMKGTGEVAEVIKAAFHLHCKKNQLNTTKFSFAQRTESLNYGQQLQLFNQ</sequence>
<evidence type="ECO:0000256" key="3">
    <source>
        <dbReference type="ARBA" id="ARBA00023014"/>
    </source>
</evidence>
<name>A0A1T5GBK3_9SPHI</name>
<evidence type="ECO:0000313" key="5">
    <source>
        <dbReference type="EMBL" id="SKC05815.1"/>
    </source>
</evidence>
<dbReference type="NCBIfam" id="NF033668">
    <property type="entry name" value="rSAM_PA0069"/>
    <property type="match status" value="1"/>
</dbReference>
<dbReference type="InterPro" id="IPR006638">
    <property type="entry name" value="Elp3/MiaA/NifB-like_rSAM"/>
</dbReference>
<keyword evidence="6" id="KW-1185">Reference proteome</keyword>